<reference evidence="1 2" key="2">
    <citation type="submission" date="2017-06" db="EMBL/GenBank/DDBJ databases">
        <authorList>
            <person name="Kim H.J."/>
            <person name="Triplett B.A."/>
        </authorList>
    </citation>
    <scope>NUCLEOTIDE SEQUENCE [LARGE SCALE GENOMIC DNA]</scope>
    <source>
        <strain evidence="1 2">BZC3</strain>
    </source>
</reference>
<evidence type="ECO:0000313" key="1">
    <source>
        <dbReference type="EMBL" id="ASD26698.1"/>
    </source>
</evidence>
<name>A0A1Z3LWY3_BREDI</name>
<sequence>MQTAVILRVSRAAAMGEPHVWYEYALLVNNQIERQSPHMMATAESAARFARQQGYVPSGDIIDIQLGAAAAPRPSRAIA</sequence>
<proteinExistence type="predicted"/>
<protein>
    <submittedName>
        <fullName evidence="1">Uncharacterized protein</fullName>
    </submittedName>
</protein>
<reference evidence="1 2" key="1">
    <citation type="submission" date="2017-06" db="EMBL/GenBank/DDBJ databases">
        <title>Biodegradation of gentamicin by bacterial consortia AMQD4 in synthetic medium and raw gentamicin sewage.</title>
        <authorList>
            <person name="Chang H."/>
            <person name="Feng Y."/>
            <person name="Li Z."/>
            <person name="Xue J."/>
            <person name="Cheng D."/>
        </authorList>
    </citation>
    <scope>NUCLEOTIDE SEQUENCE [LARGE SCALE GENOMIC DNA]</scope>
    <source>
        <strain evidence="1 2">BZC3</strain>
    </source>
</reference>
<dbReference type="RefSeq" id="WP_088410600.1">
    <property type="nucleotide sequence ID" value="NZ_CP021995.1"/>
</dbReference>
<accession>A0A1Z3LWY3</accession>
<dbReference type="AlphaFoldDB" id="A0A1Z3LWY3"/>
<evidence type="ECO:0000313" key="2">
    <source>
        <dbReference type="Proteomes" id="UP000197024"/>
    </source>
</evidence>
<dbReference type="Proteomes" id="UP000197024">
    <property type="component" value="Chromosome"/>
</dbReference>
<dbReference type="EMBL" id="CP021995">
    <property type="protein sequence ID" value="ASD26698.1"/>
    <property type="molecule type" value="Genomic_DNA"/>
</dbReference>
<organism evidence="1 2">
    <name type="scientific">Brevundimonas diminuta</name>
    <name type="common">Pseudomonas diminuta</name>
    <dbReference type="NCBI Taxonomy" id="293"/>
    <lineage>
        <taxon>Bacteria</taxon>
        <taxon>Pseudomonadati</taxon>
        <taxon>Pseudomonadota</taxon>
        <taxon>Alphaproteobacteria</taxon>
        <taxon>Caulobacterales</taxon>
        <taxon>Caulobacteraceae</taxon>
        <taxon>Brevundimonas</taxon>
    </lineage>
</organism>
<gene>
    <name evidence="1" type="ORF">CD943_07220</name>
</gene>